<keyword evidence="4" id="KW-1185">Reference proteome</keyword>
<comment type="caution">
    <text evidence="3">The sequence shown here is derived from an EMBL/GenBank/DDBJ whole genome shotgun (WGS) entry which is preliminary data.</text>
</comment>
<dbReference type="EMBL" id="WJHE01001090">
    <property type="protein sequence ID" value="MST34596.1"/>
    <property type="molecule type" value="Genomic_DNA"/>
</dbReference>
<evidence type="ECO:0000256" key="2">
    <source>
        <dbReference type="SAM" id="Phobius"/>
    </source>
</evidence>
<keyword evidence="2" id="KW-1133">Transmembrane helix</keyword>
<evidence type="ECO:0000256" key="1">
    <source>
        <dbReference type="SAM" id="MobiDB-lite"/>
    </source>
</evidence>
<sequence length="216" mass="23700">MTDVVAREGSAAPDVGRPKASPVGPVDRRRVSVSTGVIAAGLAAVVLVVRSIPRGGVLSAVLTFSLGIVALPMMASVLEWFVHRFVYHQAVIRPLTAIFTVHTAHHFAYFPTWRYVTGGPARRLSIRRRAPEAHRSPMRNAGVRLAHFSWYLAIGVVVVWTPAWYATRSVPFVAGLIASTAVVSNLFIAVHDTIHRPGSHHIVEAQPWFAFLDRHH</sequence>
<evidence type="ECO:0000313" key="3">
    <source>
        <dbReference type="EMBL" id="MST34596.1"/>
    </source>
</evidence>
<feature type="transmembrane region" description="Helical" evidence="2">
    <location>
        <begin position="172"/>
        <end position="190"/>
    </location>
</feature>
<reference evidence="3 4" key="1">
    <citation type="submission" date="2019-11" db="EMBL/GenBank/DDBJ databases">
        <title>Acidiferrimicrobium australis gen. nov., sp. nov., an acidophilic and obligately heterotrophic, member of the Actinobacteria that catalyses dissimilatory oxido- reduction of iron isolated from metal-rich acidic water in Chile.</title>
        <authorList>
            <person name="Gonzalez D."/>
            <person name="Huber K."/>
            <person name="Hedrich S."/>
            <person name="Rojas-Villalobos C."/>
            <person name="Quatrini R."/>
            <person name="Dinamarca M.A."/>
            <person name="Schwarz A."/>
            <person name="Canales C."/>
            <person name="Nancucheo I."/>
        </authorList>
    </citation>
    <scope>NUCLEOTIDE SEQUENCE [LARGE SCALE GENOMIC DNA]</scope>
    <source>
        <strain evidence="3 4">USS-CCA1</strain>
    </source>
</reference>
<feature type="non-terminal residue" evidence="3">
    <location>
        <position position="216"/>
    </location>
</feature>
<feature type="region of interest" description="Disordered" evidence="1">
    <location>
        <begin position="1"/>
        <end position="27"/>
    </location>
</feature>
<feature type="transmembrane region" description="Helical" evidence="2">
    <location>
        <begin position="145"/>
        <end position="166"/>
    </location>
</feature>
<keyword evidence="2" id="KW-0472">Membrane</keyword>
<evidence type="ECO:0000313" key="4">
    <source>
        <dbReference type="Proteomes" id="UP000437736"/>
    </source>
</evidence>
<dbReference type="Proteomes" id="UP000437736">
    <property type="component" value="Unassembled WGS sequence"/>
</dbReference>
<organism evidence="3 4">
    <name type="scientific">Acidiferrimicrobium australe</name>
    <dbReference type="NCBI Taxonomy" id="2664430"/>
    <lineage>
        <taxon>Bacteria</taxon>
        <taxon>Bacillati</taxon>
        <taxon>Actinomycetota</taxon>
        <taxon>Acidimicrobiia</taxon>
        <taxon>Acidimicrobiales</taxon>
        <taxon>Acidimicrobiaceae</taxon>
        <taxon>Acidiferrimicrobium</taxon>
    </lineage>
</organism>
<proteinExistence type="predicted"/>
<protein>
    <recommendedName>
        <fullName evidence="5">Fatty acid desaturase</fullName>
    </recommendedName>
</protein>
<feature type="transmembrane region" description="Helical" evidence="2">
    <location>
        <begin position="58"/>
        <end position="82"/>
    </location>
</feature>
<gene>
    <name evidence="3" type="ORF">GHK86_17945</name>
</gene>
<accession>A0ABW9QYG0</accession>
<feature type="transmembrane region" description="Helical" evidence="2">
    <location>
        <begin position="31"/>
        <end position="52"/>
    </location>
</feature>
<name>A0ABW9QYG0_9ACTN</name>
<evidence type="ECO:0008006" key="5">
    <source>
        <dbReference type="Google" id="ProtNLM"/>
    </source>
</evidence>
<keyword evidence="2" id="KW-0812">Transmembrane</keyword>